<evidence type="ECO:0000313" key="1">
    <source>
        <dbReference type="EMBL" id="MBO2007072.1"/>
    </source>
</evidence>
<gene>
    <name evidence="1" type="ORF">J4732_15300</name>
</gene>
<protein>
    <submittedName>
        <fullName evidence="1">Uncharacterized protein</fullName>
    </submittedName>
</protein>
<proteinExistence type="predicted"/>
<accession>A0A939NRQ2</accession>
<comment type="caution">
    <text evidence="1">The sequence shown here is derived from an EMBL/GenBank/DDBJ whole genome shotgun (WGS) entry which is preliminary data.</text>
</comment>
<name>A0A939NRQ2_SERMA</name>
<reference evidence="1" key="1">
    <citation type="submission" date="2021-03" db="EMBL/GenBank/DDBJ databases">
        <title>Molecular epidemiology and mechanisms of colistin and carbapenem resistance in Enterobacteriaceae from clinical isolates, the environment and porcine samples in Pretoria, South Africa.</title>
        <authorList>
            <person name="Bogoshi D."/>
            <person name="Mbelle N.M."/>
            <person name="Naidoo V."/>
            <person name="Osei Sekyere J."/>
        </authorList>
    </citation>
    <scope>NUCLEOTIDE SEQUENCE</scope>
    <source>
        <strain evidence="1">C080</strain>
    </source>
</reference>
<dbReference type="EMBL" id="JAGETR010000097">
    <property type="protein sequence ID" value="MBO2007072.1"/>
    <property type="molecule type" value="Genomic_DNA"/>
</dbReference>
<dbReference type="AlphaFoldDB" id="A0A939NRQ2"/>
<feature type="non-terminal residue" evidence="1">
    <location>
        <position position="123"/>
    </location>
</feature>
<organism evidence="1">
    <name type="scientific">Serratia marcescens</name>
    <dbReference type="NCBI Taxonomy" id="615"/>
    <lineage>
        <taxon>Bacteria</taxon>
        <taxon>Pseudomonadati</taxon>
        <taxon>Pseudomonadota</taxon>
        <taxon>Gammaproteobacteria</taxon>
        <taxon>Enterobacterales</taxon>
        <taxon>Yersiniaceae</taxon>
        <taxon>Serratia</taxon>
    </lineage>
</organism>
<sequence length="123" mass="13035">MSALDSAALNAAVLPLSRYARGLPAVLHQHRPTIAQPALKAAMLSQHSADNLLGTELARPAICLDQAQGQLGRCGLGSVDFVDVGREAVRNSRRFPAKPADIRGCHFNNLHCGRICGALSRAT</sequence>